<keyword evidence="2 5" id="KW-0479">Metal-binding</keyword>
<dbReference type="SUPFAM" id="SSF47240">
    <property type="entry name" value="Ferritin-like"/>
    <property type="match status" value="1"/>
</dbReference>
<dbReference type="Gene3D" id="1.20.1260.10">
    <property type="match status" value="1"/>
</dbReference>
<dbReference type="Proteomes" id="UP001321475">
    <property type="component" value="Chromosome"/>
</dbReference>
<dbReference type="InterPro" id="IPR012347">
    <property type="entry name" value="Ferritin-like"/>
</dbReference>
<accession>A0ABN6XDZ8</accession>
<keyword evidence="1 5" id="KW-0409">Iron storage</keyword>
<evidence type="ECO:0000256" key="1">
    <source>
        <dbReference type="ARBA" id="ARBA00022434"/>
    </source>
</evidence>
<keyword evidence="3" id="KW-0560">Oxidoreductase</keyword>
<organism evidence="7 8">
    <name type="scientific">Paraoerskovia sediminicola</name>
    <dbReference type="NCBI Taxonomy" id="1138587"/>
    <lineage>
        <taxon>Bacteria</taxon>
        <taxon>Bacillati</taxon>
        <taxon>Actinomycetota</taxon>
        <taxon>Actinomycetes</taxon>
        <taxon>Micrococcales</taxon>
        <taxon>Cellulomonadaceae</taxon>
        <taxon>Paraoerskovia</taxon>
    </lineage>
</organism>
<dbReference type="PANTHER" id="PTHR11431">
    <property type="entry name" value="FERRITIN"/>
    <property type="match status" value="1"/>
</dbReference>
<evidence type="ECO:0000313" key="7">
    <source>
        <dbReference type="EMBL" id="BDZ42925.1"/>
    </source>
</evidence>
<dbReference type="PROSITE" id="PS50905">
    <property type="entry name" value="FERRITIN_LIKE"/>
    <property type="match status" value="1"/>
</dbReference>
<evidence type="ECO:0000256" key="2">
    <source>
        <dbReference type="ARBA" id="ARBA00022723"/>
    </source>
</evidence>
<dbReference type="EMBL" id="AP027729">
    <property type="protein sequence ID" value="BDZ42925.1"/>
    <property type="molecule type" value="Genomic_DNA"/>
</dbReference>
<dbReference type="InterPro" id="IPR001519">
    <property type="entry name" value="Ferritin"/>
</dbReference>
<gene>
    <name evidence="7" type="ORF">GCM10025865_22240</name>
</gene>
<evidence type="ECO:0000256" key="3">
    <source>
        <dbReference type="ARBA" id="ARBA00023002"/>
    </source>
</evidence>
<evidence type="ECO:0000256" key="4">
    <source>
        <dbReference type="ARBA" id="ARBA00023004"/>
    </source>
</evidence>
<dbReference type="InterPro" id="IPR009040">
    <property type="entry name" value="Ferritin-like_diiron"/>
</dbReference>
<evidence type="ECO:0000256" key="5">
    <source>
        <dbReference type="RuleBase" id="RU361145"/>
    </source>
</evidence>
<sequence>MRDRYRVPMSTTEAPETETGSRYLTLLREQVGHELDAHQQYIAIAVWFDANDLPRLAAHFYRQSLEERNHAMMIVQYMLDRDIPVQIPGTSAVENDFYAVVEPLRLALAQEKQVTEQIEAIFRAAREEGDAMGEQFMLWFLKEQVEEVASATTLLTVAERAGDNLFDLENFVARETIGDGGDHTDAPETAGGAL</sequence>
<dbReference type="InterPro" id="IPR009078">
    <property type="entry name" value="Ferritin-like_SF"/>
</dbReference>
<dbReference type="Pfam" id="PF00210">
    <property type="entry name" value="Ferritin"/>
    <property type="match status" value="1"/>
</dbReference>
<dbReference type="InterPro" id="IPR008331">
    <property type="entry name" value="Ferritin_DPS_dom"/>
</dbReference>
<reference evidence="8" key="1">
    <citation type="journal article" date="2019" name="Int. J. Syst. Evol. Microbiol.">
        <title>The Global Catalogue of Microorganisms (GCM) 10K type strain sequencing project: providing services to taxonomists for standard genome sequencing and annotation.</title>
        <authorList>
            <consortium name="The Broad Institute Genomics Platform"/>
            <consortium name="The Broad Institute Genome Sequencing Center for Infectious Disease"/>
            <person name="Wu L."/>
            <person name="Ma J."/>
        </authorList>
    </citation>
    <scope>NUCLEOTIDE SEQUENCE [LARGE SCALE GENOMIC DNA]</scope>
    <source>
        <strain evidence="8">NBRC 108565</strain>
    </source>
</reference>
<dbReference type="InterPro" id="IPR041719">
    <property type="entry name" value="Ferritin_prok"/>
</dbReference>
<keyword evidence="8" id="KW-1185">Reference proteome</keyword>
<proteinExistence type="predicted"/>
<evidence type="ECO:0000313" key="8">
    <source>
        <dbReference type="Proteomes" id="UP001321475"/>
    </source>
</evidence>
<protein>
    <recommendedName>
        <fullName evidence="5">Ferritin</fullName>
    </recommendedName>
</protein>
<feature type="domain" description="Ferritin-like diiron" evidence="6">
    <location>
        <begin position="17"/>
        <end position="162"/>
    </location>
</feature>
<keyword evidence="4 5" id="KW-0408">Iron</keyword>
<evidence type="ECO:0000259" key="6">
    <source>
        <dbReference type="PROSITE" id="PS50905"/>
    </source>
</evidence>
<dbReference type="CDD" id="cd01055">
    <property type="entry name" value="Nonheme_Ferritin"/>
    <property type="match status" value="1"/>
</dbReference>
<dbReference type="PANTHER" id="PTHR11431:SF127">
    <property type="entry name" value="BACTERIAL NON-HEME FERRITIN"/>
    <property type="match status" value="1"/>
</dbReference>
<name>A0ABN6XDZ8_9CELL</name>